<feature type="transmembrane region" description="Helical" evidence="1">
    <location>
        <begin position="174"/>
        <end position="192"/>
    </location>
</feature>
<evidence type="ECO:0000313" key="5">
    <source>
        <dbReference type="EMBL" id="AQY40224.1"/>
    </source>
</evidence>
<evidence type="ECO:0000313" key="6">
    <source>
        <dbReference type="EMBL" id="PEX51049.1"/>
    </source>
</evidence>
<dbReference type="InterPro" id="IPR052155">
    <property type="entry name" value="Biofilm_reg_signaling"/>
</dbReference>
<dbReference type="SUPFAM" id="SSF55073">
    <property type="entry name" value="Nucleotide cyclase"/>
    <property type="match status" value="1"/>
</dbReference>
<accession>A0A9X6XSQ0</accession>
<dbReference type="EMBL" id="NTUS01000200">
    <property type="protein sequence ID" value="PFA84090.1"/>
    <property type="molecule type" value="Genomic_DNA"/>
</dbReference>
<evidence type="ECO:0000313" key="7">
    <source>
        <dbReference type="EMBL" id="PFA84090.1"/>
    </source>
</evidence>
<feature type="transmembrane region" description="Helical" evidence="1">
    <location>
        <begin position="442"/>
        <end position="464"/>
    </location>
</feature>
<keyword evidence="1" id="KW-1133">Transmembrane helix</keyword>
<dbReference type="Pfam" id="PF08448">
    <property type="entry name" value="PAS_4"/>
    <property type="match status" value="1"/>
</dbReference>
<dbReference type="InterPro" id="IPR001633">
    <property type="entry name" value="EAL_dom"/>
</dbReference>
<dbReference type="Proteomes" id="UP000220502">
    <property type="component" value="Unassembled WGS sequence"/>
</dbReference>
<evidence type="ECO:0000313" key="10">
    <source>
        <dbReference type="Proteomes" id="UP000220502"/>
    </source>
</evidence>
<dbReference type="NCBIfam" id="TIGR00254">
    <property type="entry name" value="GGDEF"/>
    <property type="match status" value="1"/>
</dbReference>
<dbReference type="Pfam" id="PF00990">
    <property type="entry name" value="GGDEF"/>
    <property type="match status" value="1"/>
</dbReference>
<dbReference type="InterPro" id="IPR000014">
    <property type="entry name" value="PAS"/>
</dbReference>
<feature type="domain" description="GGDEF" evidence="4">
    <location>
        <begin position="511"/>
        <end position="644"/>
    </location>
</feature>
<sequence>MISLKLNKNLQLCILIGTLICYSIYFMFFYLFPTHFSNSDVRFASLIVEAITFVSLIYSIYSKKVSSNPFWICITIAIGSFLLGKIVYTYQDSFFEIPIHRFTVSDVFYMFFLFFCLIAFCYKILKECNKWEKAFFICDICIVLTSIFTLEWYLFNQPSLNIFSLSLGDVFLSFLYPIADLLFLLLGVSLFFRPTIFKSKRKIYIFIFVLISSATFNYIYFYLNNHLSTETITLLRLLYRIPILLIAIAGSIPEDHNSHKNYFIVNPIIGKKALVVFPYLAVAILIGFTLKEQTSSSTLITGNCITFIFVLIRHSIVRMQNNSLTKRLQAFNAQLEEKVTLRTSDLVHKSEALSQKQQKFKSLYEYHPDPIFTIDLNGIFLNVNKAGSVLLGAPTDELLGETCFSIILDEDKHKLALALEKVKQQESASLQLSSQYKDGFTYFLYVTIIPIIIDGQISGSYIMVKDITALKKQQEEIKYLAFHDTVTKIGNRAFFHKKLKRVIKNAKIAESEFALLYLDLDRFKAINDTLGHSSGDYILEEVAKRFQSCLPSHTHLSRIGGDEFTIIIENYTDEDYLFQLCNQLFECMKKSFIIHEHKLTLSLSIGIAIYPHSGIDTATLLKNANVAMYDAKAKELNSLSIYDDVIAKKIERRLRLEKDLPNALQNEELFLLYQPQVDSESNKIIGAEALIRWNHPELGIISPYEFIPIAEETLQIISIGKWTLEQACKQMKRWHGLGYSHLKIGVNLSAKEFEQEDFVRSISSTLTNTGLPASSLDLELTERIAMMDERETLIKLRTLKSLGIHISIDDFGTGYSSLAYLPLYPIDTLKIPREFITMSETCDDGMEIIKTIITLANTLGMSVIAEGVETKEHVNFLQKNKCQFIQGYYYSKPIHIDAFTELLENGIHPYYIANWNN</sequence>
<dbReference type="InterPro" id="IPR029787">
    <property type="entry name" value="Nucleotide_cyclase"/>
</dbReference>
<evidence type="ECO:0000259" key="3">
    <source>
        <dbReference type="PROSITE" id="PS50883"/>
    </source>
</evidence>
<dbReference type="InterPro" id="IPR035965">
    <property type="entry name" value="PAS-like_dom_sf"/>
</dbReference>
<name>A0A9X6XSQ0_BACTU</name>
<feature type="domain" description="PAS" evidence="2">
    <location>
        <begin position="356"/>
        <end position="426"/>
    </location>
</feature>
<dbReference type="Gene3D" id="3.30.450.20">
    <property type="entry name" value="PAS domain"/>
    <property type="match status" value="1"/>
</dbReference>
<dbReference type="EMBL" id="NTXF01000008">
    <property type="protein sequence ID" value="PEX51049.1"/>
    <property type="molecule type" value="Genomic_DNA"/>
</dbReference>
<feature type="transmembrane region" description="Helical" evidence="1">
    <location>
        <begin position="273"/>
        <end position="290"/>
    </location>
</feature>
<feature type="transmembrane region" description="Helical" evidence="1">
    <location>
        <begin position="43"/>
        <end position="61"/>
    </location>
</feature>
<dbReference type="SUPFAM" id="SSF55785">
    <property type="entry name" value="PYP-like sensor domain (PAS domain)"/>
    <property type="match status" value="1"/>
</dbReference>
<dbReference type="PROSITE" id="PS50112">
    <property type="entry name" value="PAS"/>
    <property type="match status" value="1"/>
</dbReference>
<dbReference type="Gene3D" id="3.30.70.270">
    <property type="match status" value="1"/>
</dbReference>
<dbReference type="CDD" id="cd01948">
    <property type="entry name" value="EAL"/>
    <property type="match status" value="1"/>
</dbReference>
<dbReference type="PANTHER" id="PTHR44757:SF2">
    <property type="entry name" value="BIOFILM ARCHITECTURE MAINTENANCE PROTEIN MBAA"/>
    <property type="match status" value="1"/>
</dbReference>
<dbReference type="CDD" id="cd00130">
    <property type="entry name" value="PAS"/>
    <property type="match status" value="1"/>
</dbReference>
<reference evidence="5 8" key="1">
    <citation type="submission" date="2017-03" db="EMBL/GenBank/DDBJ databases">
        <title>Complete genome sequence of Bacillus thuringiensis L-7601, a novel melanin producing strain.</title>
        <authorList>
            <person name="Cai J."/>
            <person name="Cao Z."/>
            <person name="Tan T."/>
        </authorList>
    </citation>
    <scope>NUCLEOTIDE SEQUENCE [LARGE SCALE GENOMIC DNA]</scope>
    <source>
        <strain evidence="5 8">L-7601</strain>
    </source>
</reference>
<dbReference type="Pfam" id="PF00563">
    <property type="entry name" value="EAL"/>
    <property type="match status" value="1"/>
</dbReference>
<feature type="transmembrane region" description="Helical" evidence="1">
    <location>
        <begin position="134"/>
        <end position="154"/>
    </location>
</feature>
<dbReference type="SMART" id="SM00052">
    <property type="entry name" value="EAL"/>
    <property type="match status" value="1"/>
</dbReference>
<dbReference type="SUPFAM" id="SSF141868">
    <property type="entry name" value="EAL domain-like"/>
    <property type="match status" value="1"/>
</dbReference>
<dbReference type="Proteomes" id="UP000220397">
    <property type="component" value="Unassembled WGS sequence"/>
</dbReference>
<feature type="domain" description="EAL" evidence="3">
    <location>
        <begin position="653"/>
        <end position="907"/>
    </location>
</feature>
<feature type="transmembrane region" description="Helical" evidence="1">
    <location>
        <begin position="204"/>
        <end position="222"/>
    </location>
</feature>
<proteinExistence type="predicted"/>
<feature type="transmembrane region" description="Helical" evidence="1">
    <location>
        <begin position="107"/>
        <end position="125"/>
    </location>
</feature>
<evidence type="ECO:0000259" key="2">
    <source>
        <dbReference type="PROSITE" id="PS50112"/>
    </source>
</evidence>
<organism evidence="7 9">
    <name type="scientific">Bacillus thuringiensis</name>
    <dbReference type="NCBI Taxonomy" id="1428"/>
    <lineage>
        <taxon>Bacteria</taxon>
        <taxon>Bacillati</taxon>
        <taxon>Bacillota</taxon>
        <taxon>Bacilli</taxon>
        <taxon>Bacillales</taxon>
        <taxon>Bacillaceae</taxon>
        <taxon>Bacillus</taxon>
        <taxon>Bacillus cereus group</taxon>
    </lineage>
</organism>
<keyword evidence="1" id="KW-0472">Membrane</keyword>
<reference evidence="9 10" key="2">
    <citation type="submission" date="2017-09" db="EMBL/GenBank/DDBJ databases">
        <title>Large-scale bioinformatics analysis of Bacillus genomes uncovers conserved roles of natural products in bacterial physiology.</title>
        <authorList>
            <consortium name="Agbiome Team Llc"/>
            <person name="Bleich R.M."/>
            <person name="Kirk G.J."/>
            <person name="Santa Maria K.C."/>
            <person name="Allen S.E."/>
            <person name="Farag S."/>
            <person name="Shank E.A."/>
            <person name="Bowers A."/>
        </authorList>
    </citation>
    <scope>NUCLEOTIDE SEQUENCE [LARGE SCALE GENOMIC DNA]</scope>
    <source>
        <strain evidence="6 10">AFS007900</strain>
        <strain evidence="7 9">AFS015413</strain>
    </source>
</reference>
<dbReference type="Gene3D" id="3.20.20.450">
    <property type="entry name" value="EAL domain"/>
    <property type="match status" value="1"/>
</dbReference>
<feature type="transmembrane region" description="Helical" evidence="1">
    <location>
        <begin position="296"/>
        <end position="317"/>
    </location>
</feature>
<evidence type="ECO:0000313" key="8">
    <source>
        <dbReference type="Proteomes" id="UP000191057"/>
    </source>
</evidence>
<evidence type="ECO:0000256" key="1">
    <source>
        <dbReference type="SAM" id="Phobius"/>
    </source>
</evidence>
<feature type="transmembrane region" description="Helical" evidence="1">
    <location>
        <begin position="12"/>
        <end position="31"/>
    </location>
</feature>
<keyword evidence="1" id="KW-0812">Transmembrane</keyword>
<dbReference type="SMART" id="SM00267">
    <property type="entry name" value="GGDEF"/>
    <property type="match status" value="1"/>
</dbReference>
<dbReference type="PANTHER" id="PTHR44757">
    <property type="entry name" value="DIGUANYLATE CYCLASE DGCP"/>
    <property type="match status" value="1"/>
</dbReference>
<feature type="transmembrane region" description="Helical" evidence="1">
    <location>
        <begin position="234"/>
        <end position="252"/>
    </location>
</feature>
<dbReference type="AlphaFoldDB" id="A0A9X6XSQ0"/>
<dbReference type="EMBL" id="CP020002">
    <property type="protein sequence ID" value="AQY40224.1"/>
    <property type="molecule type" value="Genomic_DNA"/>
</dbReference>
<dbReference type="InterPro" id="IPR035919">
    <property type="entry name" value="EAL_sf"/>
</dbReference>
<dbReference type="InterPro" id="IPR043128">
    <property type="entry name" value="Rev_trsase/Diguanyl_cyclase"/>
</dbReference>
<dbReference type="NCBIfam" id="TIGR00229">
    <property type="entry name" value="sensory_box"/>
    <property type="match status" value="1"/>
</dbReference>
<dbReference type="CDD" id="cd01949">
    <property type="entry name" value="GGDEF"/>
    <property type="match status" value="1"/>
</dbReference>
<feature type="transmembrane region" description="Helical" evidence="1">
    <location>
        <begin position="68"/>
        <end position="87"/>
    </location>
</feature>
<evidence type="ECO:0000313" key="9">
    <source>
        <dbReference type="Proteomes" id="UP000220397"/>
    </source>
</evidence>
<dbReference type="SMART" id="SM00091">
    <property type="entry name" value="PAS"/>
    <property type="match status" value="1"/>
</dbReference>
<dbReference type="PROSITE" id="PS50887">
    <property type="entry name" value="GGDEF"/>
    <property type="match status" value="1"/>
</dbReference>
<dbReference type="InterPro" id="IPR013656">
    <property type="entry name" value="PAS_4"/>
</dbReference>
<dbReference type="PROSITE" id="PS50883">
    <property type="entry name" value="EAL"/>
    <property type="match status" value="1"/>
</dbReference>
<dbReference type="Proteomes" id="UP000191057">
    <property type="component" value="Chromosome"/>
</dbReference>
<gene>
    <name evidence="5" type="ORF">B4918_20780</name>
    <name evidence="7" type="ORF">CN398_32830</name>
    <name evidence="6" type="ORF">CN461_10500</name>
</gene>
<dbReference type="InterPro" id="IPR000160">
    <property type="entry name" value="GGDEF_dom"/>
</dbReference>
<protein>
    <submittedName>
        <fullName evidence="5">GGDEF domain-containing protein</fullName>
    </submittedName>
    <submittedName>
        <fullName evidence="7">Sensor domain-containing phosphodiesterase</fullName>
    </submittedName>
</protein>
<evidence type="ECO:0000259" key="4">
    <source>
        <dbReference type="PROSITE" id="PS50887"/>
    </source>
</evidence>